<proteinExistence type="predicted"/>
<dbReference type="AlphaFoldDB" id="A0A4Y2LRS6"/>
<dbReference type="OrthoDB" id="6434303at2759"/>
<dbReference type="PANTHER" id="PTHR11439">
    <property type="entry name" value="GAG-POL-RELATED RETROTRANSPOSON"/>
    <property type="match status" value="1"/>
</dbReference>
<dbReference type="PANTHER" id="PTHR11439:SF440">
    <property type="entry name" value="INTEGRASE CATALYTIC DOMAIN-CONTAINING PROTEIN"/>
    <property type="match status" value="1"/>
</dbReference>
<dbReference type="EMBL" id="BGPR01120022">
    <property type="protein sequence ID" value="GBN17458.1"/>
    <property type="molecule type" value="Genomic_DNA"/>
</dbReference>
<keyword evidence="2" id="KW-1185">Reference proteome</keyword>
<comment type="caution">
    <text evidence="1">The sequence shown here is derived from an EMBL/GenBank/DDBJ whole genome shotgun (WGS) entry which is preliminary data.</text>
</comment>
<reference evidence="1 2" key="1">
    <citation type="journal article" date="2019" name="Sci. Rep.">
        <title>Orb-weaving spider Araneus ventricosus genome elucidates the spidroin gene catalogue.</title>
        <authorList>
            <person name="Kono N."/>
            <person name="Nakamura H."/>
            <person name="Ohtoshi R."/>
            <person name="Moran D.A.P."/>
            <person name="Shinohara A."/>
            <person name="Yoshida Y."/>
            <person name="Fujiwara M."/>
            <person name="Mori M."/>
            <person name="Tomita M."/>
            <person name="Arakawa K."/>
        </authorList>
    </citation>
    <scope>NUCLEOTIDE SEQUENCE [LARGE SCALE GENOMIC DNA]</scope>
</reference>
<gene>
    <name evidence="1" type="primary">POLX_818</name>
    <name evidence="1" type="ORF">AVEN_116328_1</name>
</gene>
<organism evidence="1 2">
    <name type="scientific">Araneus ventricosus</name>
    <name type="common">Orbweaver spider</name>
    <name type="synonym">Epeira ventricosa</name>
    <dbReference type="NCBI Taxonomy" id="182803"/>
    <lineage>
        <taxon>Eukaryota</taxon>
        <taxon>Metazoa</taxon>
        <taxon>Ecdysozoa</taxon>
        <taxon>Arthropoda</taxon>
        <taxon>Chelicerata</taxon>
        <taxon>Arachnida</taxon>
        <taxon>Araneae</taxon>
        <taxon>Araneomorphae</taxon>
        <taxon>Entelegynae</taxon>
        <taxon>Araneoidea</taxon>
        <taxon>Araneidae</taxon>
        <taxon>Araneus</taxon>
    </lineage>
</organism>
<protein>
    <submittedName>
        <fullName evidence="1">Retrovirus-related Pol polyprotein from transposon TNT 1-94</fullName>
    </submittedName>
</protein>
<evidence type="ECO:0000313" key="2">
    <source>
        <dbReference type="Proteomes" id="UP000499080"/>
    </source>
</evidence>
<name>A0A4Y2LRS6_ARAVE</name>
<accession>A0A4Y2LRS6</accession>
<dbReference type="Proteomes" id="UP000499080">
    <property type="component" value="Unassembled WGS sequence"/>
</dbReference>
<sequence>MYIDEIHRRFSEYLIPFFSLPISKGVVFTRSQCPQTNHEREEIAEFPYRNLLGCLSFLANPTRPDISYAVNILSQYQNNPGKEHWKGLLRLLGYVKSTSFYQLNLSCFKPKIVAFSDSVFAACRDDRVSIGGEIIFIGQAPIMWRTFKEKCISLSTMEAEFIALTEAAKEMTWFDRILGECCDRKIIDVIKEKTNTLC</sequence>
<dbReference type="CDD" id="cd09272">
    <property type="entry name" value="RNase_HI_RT_Ty1"/>
    <property type="match status" value="1"/>
</dbReference>
<evidence type="ECO:0000313" key="1">
    <source>
        <dbReference type="EMBL" id="GBN17458.1"/>
    </source>
</evidence>